<comment type="caution">
    <text evidence="1">The sequence shown here is derived from an EMBL/GenBank/DDBJ whole genome shotgun (WGS) entry which is preliminary data.</text>
</comment>
<evidence type="ECO:0000313" key="1">
    <source>
        <dbReference type="EMBL" id="KAF7262126.1"/>
    </source>
</evidence>
<gene>
    <name evidence="1" type="ORF">EG68_00575</name>
</gene>
<dbReference type="Proteomes" id="UP000822476">
    <property type="component" value="Unassembled WGS sequence"/>
</dbReference>
<organism evidence="1 2">
    <name type="scientific">Paragonimus skrjabini miyazakii</name>
    <dbReference type="NCBI Taxonomy" id="59628"/>
    <lineage>
        <taxon>Eukaryota</taxon>
        <taxon>Metazoa</taxon>
        <taxon>Spiralia</taxon>
        <taxon>Lophotrochozoa</taxon>
        <taxon>Platyhelminthes</taxon>
        <taxon>Trematoda</taxon>
        <taxon>Digenea</taxon>
        <taxon>Plagiorchiida</taxon>
        <taxon>Troglotremata</taxon>
        <taxon>Troglotrematidae</taxon>
        <taxon>Paragonimus</taxon>
    </lineage>
</organism>
<sequence>MYISWSFMNPFRVLCVFCVNLNYFFNMKSPTDSWFQVASLRSSFSLWLSRHGFDTYMTVFGSWYVIEECARNLFSLRTICQNCRIVLNSEQSQDSFLPYVVH</sequence>
<dbReference type="AlphaFoldDB" id="A0A8S9Z929"/>
<proteinExistence type="predicted"/>
<evidence type="ECO:0000313" key="2">
    <source>
        <dbReference type="Proteomes" id="UP000822476"/>
    </source>
</evidence>
<reference evidence="1" key="1">
    <citation type="submission" date="2019-07" db="EMBL/GenBank/DDBJ databases">
        <title>Annotation for the trematode Paragonimus miyazaki's.</title>
        <authorList>
            <person name="Choi Y.-J."/>
        </authorList>
    </citation>
    <scope>NUCLEOTIDE SEQUENCE</scope>
    <source>
        <strain evidence="1">Japan</strain>
    </source>
</reference>
<accession>A0A8S9Z929</accession>
<protein>
    <submittedName>
        <fullName evidence="1">Uncharacterized protein</fullName>
    </submittedName>
</protein>
<keyword evidence="2" id="KW-1185">Reference proteome</keyword>
<dbReference type="EMBL" id="JTDE01000163">
    <property type="protein sequence ID" value="KAF7262126.1"/>
    <property type="molecule type" value="Genomic_DNA"/>
</dbReference>
<name>A0A8S9Z929_9TREM</name>